<comment type="similarity">
    <text evidence="4">Belongs to the GtfB family.</text>
</comment>
<dbReference type="Proteomes" id="UP000784793">
    <property type="component" value="Unassembled WGS sequence"/>
</dbReference>
<protein>
    <recommendedName>
        <fullName evidence="4">UDP-N-acetylglucosamine--peptide N-acetylglucosaminyltransferase stabilizing protein GtfB</fullName>
    </recommendedName>
    <alternativeName>
        <fullName evidence="4">Glycosyltransferase stabilizing protein GtfB</fullName>
    </alternativeName>
</protein>
<dbReference type="EMBL" id="DYXB01000022">
    <property type="protein sequence ID" value="HJF09520.1"/>
    <property type="molecule type" value="Genomic_DNA"/>
</dbReference>
<name>A0A921K4T1_9LACO</name>
<accession>A0A921K4T1</accession>
<comment type="subunit">
    <text evidence="4">Forms a heterotetramer with 2 subunits each of GtfA and GtfB. Part of the accessory SecA2/SecY2 protein translocation apparatus.</text>
</comment>
<evidence type="ECO:0000313" key="6">
    <source>
        <dbReference type="Proteomes" id="UP000784793"/>
    </source>
</evidence>
<comment type="function">
    <text evidence="4">Required for polymorphic O-glycosylation of the serine-rich repeat protein in this bacteria. A stabilizing protein that is part of the accessory SecA2/SecY2 system specifically required to export serine-rich repeat cell wall proteins usually encoded upstream in the same operon. The GtfA-GtfB complex adds GlcNAc from UDP-GlcNAc to the substrate protein, attaching the first sugar residue. Stabilizes the glycosylation activity of GtfA. Has no N-acetylglucosaminyl transferase activity on its own.</text>
</comment>
<evidence type="ECO:0000256" key="1">
    <source>
        <dbReference type="ARBA" id="ARBA00004922"/>
    </source>
</evidence>
<dbReference type="HAMAP" id="MF_01473">
    <property type="entry name" value="GtfB"/>
    <property type="match status" value="1"/>
</dbReference>
<comment type="pathway">
    <text evidence="1 4">Protein modification; protein glycosylation.</text>
</comment>
<keyword evidence="2 4" id="KW-1003">Cell membrane</keyword>
<evidence type="ECO:0000256" key="2">
    <source>
        <dbReference type="ARBA" id="ARBA00022475"/>
    </source>
</evidence>
<reference evidence="5" key="1">
    <citation type="journal article" date="2021" name="PeerJ">
        <title>Extensive microbial diversity within the chicken gut microbiome revealed by metagenomics and culture.</title>
        <authorList>
            <person name="Gilroy R."/>
            <person name="Ravi A."/>
            <person name="Getino M."/>
            <person name="Pursley I."/>
            <person name="Horton D.L."/>
            <person name="Alikhan N.F."/>
            <person name="Baker D."/>
            <person name="Gharbi K."/>
            <person name="Hall N."/>
            <person name="Watson M."/>
            <person name="Adriaenssens E.M."/>
            <person name="Foster-Nyarko E."/>
            <person name="Jarju S."/>
            <person name="Secka A."/>
            <person name="Antonio M."/>
            <person name="Oren A."/>
            <person name="Chaudhuri R.R."/>
            <person name="La Ragione R."/>
            <person name="Hildebrand F."/>
            <person name="Pallen M.J."/>
        </authorList>
    </citation>
    <scope>NUCLEOTIDE SEQUENCE</scope>
    <source>
        <strain evidence="5">CHK194-22301</strain>
    </source>
</reference>
<dbReference type="GO" id="GO:0031647">
    <property type="term" value="P:regulation of protein stability"/>
    <property type="evidence" value="ECO:0007669"/>
    <property type="project" value="UniProtKB-UniRule"/>
</dbReference>
<evidence type="ECO:0000256" key="4">
    <source>
        <dbReference type="HAMAP-Rule" id="MF_01473"/>
    </source>
</evidence>
<dbReference type="GO" id="GO:0005886">
    <property type="term" value="C:plasma membrane"/>
    <property type="evidence" value="ECO:0007669"/>
    <property type="project" value="UniProtKB-SubCell"/>
</dbReference>
<comment type="subcellular location">
    <subcellularLocation>
        <location evidence="4">Cell membrane</location>
        <topology evidence="4">Peripheral membrane protein</topology>
    </subcellularLocation>
</comment>
<reference evidence="5" key="2">
    <citation type="submission" date="2021-09" db="EMBL/GenBank/DDBJ databases">
        <authorList>
            <person name="Gilroy R."/>
        </authorList>
    </citation>
    <scope>NUCLEOTIDE SEQUENCE</scope>
    <source>
        <strain evidence="5">CHK194-22301</strain>
    </source>
</reference>
<dbReference type="InterPro" id="IPR014268">
    <property type="entry name" value="GtfB"/>
</dbReference>
<dbReference type="GO" id="GO:0017122">
    <property type="term" value="C:protein N-acetylglucosaminyltransferase complex"/>
    <property type="evidence" value="ECO:0007669"/>
    <property type="project" value="UniProtKB-UniRule"/>
</dbReference>
<evidence type="ECO:0000256" key="3">
    <source>
        <dbReference type="ARBA" id="ARBA00023136"/>
    </source>
</evidence>
<organism evidence="5 6">
    <name type="scientific">Lactobacillus crispatus</name>
    <dbReference type="NCBI Taxonomy" id="47770"/>
    <lineage>
        <taxon>Bacteria</taxon>
        <taxon>Bacillati</taxon>
        <taxon>Bacillota</taxon>
        <taxon>Bacilli</taxon>
        <taxon>Lactobacillales</taxon>
        <taxon>Lactobacillaceae</taxon>
        <taxon>Lactobacillus</taxon>
    </lineage>
</organism>
<proteinExistence type="inferred from homology"/>
<sequence length="442" mass="51871">MINLFEYFDKDSEDFFRSELYAKIKIPSVAIHDNGFLPEEVDSPIKFYCGFRKEGHPLYFDKVPLPKYWRIEATGQNANVYDLNHKRAEIIYNSTDNTREVTEVRWLDDNGAISWIEHYNNVGQLFAKTFYNQGKATLRKYFNQSGKEVIVQNLEVGDIFLNYRWYHKHFANIAEFVVFYLKERKYNLDHIFYNTLNESLSVSLGVDVAGSDIMLWHEHTGDALPGNMDFLMQSKTRTKYIFFQNYREWKDSKVLIPADTGNVKFGFFGLVYPHPRSNQLRRKALIMTNSDQIEHLKEVVESMPDIEFNIAAVTTMSDKLLAFKKYDNVKTYPNVSRKKTVELFKECDVYFDINHQNEILNAVRIAFEQNMLIVGFNNTLHQPKYVADKAIFAPDDVKKMRELVENSLSNRDVMKANIDYQRKMAGDISIDEFKKTFEKCTK</sequence>
<keyword evidence="3 4" id="KW-0472">Membrane</keyword>
<dbReference type="AlphaFoldDB" id="A0A921K4T1"/>
<dbReference type="NCBIfam" id="TIGR02919">
    <property type="entry name" value="accessory Sec system glycosylation chaperone GtfB"/>
    <property type="match status" value="1"/>
</dbReference>
<gene>
    <name evidence="4 5" type="primary">gtfB</name>
    <name evidence="5" type="ORF">K8V23_01750</name>
</gene>
<comment type="caution">
    <text evidence="5">The sequence shown here is derived from an EMBL/GenBank/DDBJ whole genome shotgun (WGS) entry which is preliminary data.</text>
</comment>
<evidence type="ECO:0000313" key="5">
    <source>
        <dbReference type="EMBL" id="HJF09520.1"/>
    </source>
</evidence>